<evidence type="ECO:0000256" key="3">
    <source>
        <dbReference type="ARBA" id="ARBA00022448"/>
    </source>
</evidence>
<dbReference type="EMBL" id="CP036526">
    <property type="protein sequence ID" value="QDT09352.1"/>
    <property type="molecule type" value="Genomic_DNA"/>
</dbReference>
<keyword evidence="13" id="KW-1185">Reference proteome</keyword>
<evidence type="ECO:0000256" key="1">
    <source>
        <dbReference type="ARBA" id="ARBA00004533"/>
    </source>
</evidence>
<dbReference type="PANTHER" id="PTHR38831:SF2">
    <property type="entry name" value="TYPE II SECRETION SYSTEM PROTEIN K"/>
    <property type="match status" value="1"/>
</dbReference>
<comment type="similarity">
    <text evidence="2">Belongs to the GSP K family.</text>
</comment>
<dbReference type="InterPro" id="IPR049031">
    <property type="entry name" value="T2SSK_SAM-like_1st"/>
</dbReference>
<organism evidence="12 13">
    <name type="scientific">Stieleria marina</name>
    <dbReference type="NCBI Taxonomy" id="1930275"/>
    <lineage>
        <taxon>Bacteria</taxon>
        <taxon>Pseudomonadati</taxon>
        <taxon>Planctomycetota</taxon>
        <taxon>Planctomycetia</taxon>
        <taxon>Pirellulales</taxon>
        <taxon>Pirellulaceae</taxon>
        <taxon>Stieleria</taxon>
    </lineage>
</organism>
<dbReference type="PANTHER" id="PTHR38831">
    <property type="entry name" value="TYPE II SECRETION SYSTEM PROTEIN K"/>
    <property type="match status" value="1"/>
</dbReference>
<dbReference type="GO" id="GO:0005886">
    <property type="term" value="C:plasma membrane"/>
    <property type="evidence" value="ECO:0007669"/>
    <property type="project" value="UniProtKB-SubCell"/>
</dbReference>
<evidence type="ECO:0000256" key="8">
    <source>
        <dbReference type="ARBA" id="ARBA00022989"/>
    </source>
</evidence>
<evidence type="ECO:0000256" key="9">
    <source>
        <dbReference type="ARBA" id="ARBA00023136"/>
    </source>
</evidence>
<dbReference type="OrthoDB" id="260436at2"/>
<keyword evidence="9 10" id="KW-0472">Membrane</keyword>
<evidence type="ECO:0000256" key="4">
    <source>
        <dbReference type="ARBA" id="ARBA00022475"/>
    </source>
</evidence>
<protein>
    <submittedName>
        <fullName evidence="12">General secretion pathway protein K</fullName>
    </submittedName>
</protein>
<feature type="domain" description="T2SS protein K first SAM-like" evidence="11">
    <location>
        <begin position="127"/>
        <end position="234"/>
    </location>
</feature>
<sequence length="547" mass="58474">MIHKVSKRRGFFLVLVLIVIVIATMAVQSFTGLMVAFDKSAYLSGDLVQARVAAESGSEVIRLILADPPEARVDSGGVFNNANLFQAVPVSMGIDGATPCNFSVVAPSLNEYGQLAGLRFGLQNESARLNVNALPIIEANSDALTAILTLTADPDDAPVETDNLAVTMLMSLPGMTEDTAAAILDWLDEDDEPRDPNGCEADYYAGLNTRYAPTNGPILSVEELLLVRGVTPSLLFGADSNRNGVLDPDEQQRYSATVETPGALGWAQYLTIHGGEASKTFAGALRINVNNDDLETLYETLVTQLGDESMASYIVAYRIAGQSTAANAAAAGNNNNAAAQSGGEWSADLLDQLDLSGGGGVKLNQILDLVGSTVTVGQGDQARSYNSPFADNPIAMAVYLPIIMDALTTQEGDFMPGRLNINECPVELLYGLSLLTEEQVQAIMDTREVDSDDPNRRHETWLMTEGIVTLDEMRTLVPLLTCGGDVFRAQIVGYFEKGGAAHRSEYIIDATTVNPKVVFWRDLTHLGRGFDLSVLGLRSAVDAATAQ</sequence>
<dbReference type="Gene3D" id="1.10.40.60">
    <property type="entry name" value="EpsJ-like"/>
    <property type="match status" value="1"/>
</dbReference>
<evidence type="ECO:0000256" key="7">
    <source>
        <dbReference type="ARBA" id="ARBA00022927"/>
    </source>
</evidence>
<proteinExistence type="inferred from homology"/>
<dbReference type="AlphaFoldDB" id="A0A517NQF2"/>
<evidence type="ECO:0000313" key="13">
    <source>
        <dbReference type="Proteomes" id="UP000319817"/>
    </source>
</evidence>
<comment type="subcellular location">
    <subcellularLocation>
        <location evidence="1">Cell inner membrane</location>
    </subcellularLocation>
</comment>
<dbReference type="Proteomes" id="UP000319817">
    <property type="component" value="Chromosome"/>
</dbReference>
<dbReference type="GO" id="GO:0009306">
    <property type="term" value="P:protein secretion"/>
    <property type="evidence" value="ECO:0007669"/>
    <property type="project" value="InterPro"/>
</dbReference>
<keyword evidence="5" id="KW-0997">Cell inner membrane</keyword>
<keyword evidence="4" id="KW-1003">Cell membrane</keyword>
<dbReference type="InterPro" id="IPR005628">
    <property type="entry name" value="GspK"/>
</dbReference>
<dbReference type="RefSeq" id="WP_145416927.1">
    <property type="nucleotide sequence ID" value="NZ_CP036526.1"/>
</dbReference>
<name>A0A517NQF2_9BACT</name>
<accession>A0A517NQF2</accession>
<dbReference type="InterPro" id="IPR038072">
    <property type="entry name" value="GspK_central_sf"/>
</dbReference>
<gene>
    <name evidence="12" type="ORF">K239x_12980</name>
</gene>
<feature type="transmembrane region" description="Helical" evidence="10">
    <location>
        <begin position="12"/>
        <end position="37"/>
    </location>
</feature>
<keyword evidence="3" id="KW-0813">Transport</keyword>
<evidence type="ECO:0000256" key="5">
    <source>
        <dbReference type="ARBA" id="ARBA00022519"/>
    </source>
</evidence>
<keyword evidence="7" id="KW-0653">Protein transport</keyword>
<keyword evidence="6 10" id="KW-0812">Transmembrane</keyword>
<evidence type="ECO:0000259" key="11">
    <source>
        <dbReference type="Pfam" id="PF21687"/>
    </source>
</evidence>
<dbReference type="SUPFAM" id="SSF158544">
    <property type="entry name" value="GspK insert domain-like"/>
    <property type="match status" value="1"/>
</dbReference>
<dbReference type="Pfam" id="PF21687">
    <property type="entry name" value="T2SSK_1st"/>
    <property type="match status" value="1"/>
</dbReference>
<evidence type="ECO:0000256" key="10">
    <source>
        <dbReference type="SAM" id="Phobius"/>
    </source>
</evidence>
<keyword evidence="8 10" id="KW-1133">Transmembrane helix</keyword>
<evidence type="ECO:0000256" key="6">
    <source>
        <dbReference type="ARBA" id="ARBA00022692"/>
    </source>
</evidence>
<evidence type="ECO:0000313" key="12">
    <source>
        <dbReference type="EMBL" id="QDT09352.1"/>
    </source>
</evidence>
<reference evidence="12 13" key="1">
    <citation type="submission" date="2019-02" db="EMBL/GenBank/DDBJ databases">
        <title>Deep-cultivation of Planctomycetes and their phenomic and genomic characterization uncovers novel biology.</title>
        <authorList>
            <person name="Wiegand S."/>
            <person name="Jogler M."/>
            <person name="Boedeker C."/>
            <person name="Pinto D."/>
            <person name="Vollmers J."/>
            <person name="Rivas-Marin E."/>
            <person name="Kohn T."/>
            <person name="Peeters S.H."/>
            <person name="Heuer A."/>
            <person name="Rast P."/>
            <person name="Oberbeckmann S."/>
            <person name="Bunk B."/>
            <person name="Jeske O."/>
            <person name="Meyerdierks A."/>
            <person name="Storesund J.E."/>
            <person name="Kallscheuer N."/>
            <person name="Luecker S."/>
            <person name="Lage O.M."/>
            <person name="Pohl T."/>
            <person name="Merkel B.J."/>
            <person name="Hornburger P."/>
            <person name="Mueller R.-W."/>
            <person name="Bruemmer F."/>
            <person name="Labrenz M."/>
            <person name="Spormann A.M."/>
            <person name="Op den Camp H."/>
            <person name="Overmann J."/>
            <person name="Amann R."/>
            <person name="Jetten M.S.M."/>
            <person name="Mascher T."/>
            <person name="Medema M.H."/>
            <person name="Devos D.P."/>
            <person name="Kaster A.-K."/>
            <person name="Ovreas L."/>
            <person name="Rohde M."/>
            <person name="Galperin M.Y."/>
            <person name="Jogler C."/>
        </authorList>
    </citation>
    <scope>NUCLEOTIDE SEQUENCE [LARGE SCALE GENOMIC DNA]</scope>
    <source>
        <strain evidence="12 13">K23_9</strain>
    </source>
</reference>
<evidence type="ECO:0000256" key="2">
    <source>
        <dbReference type="ARBA" id="ARBA00007246"/>
    </source>
</evidence>